<organism evidence="2 3">
    <name type="scientific">Arachis hypogaea</name>
    <name type="common">Peanut</name>
    <dbReference type="NCBI Taxonomy" id="3818"/>
    <lineage>
        <taxon>Eukaryota</taxon>
        <taxon>Viridiplantae</taxon>
        <taxon>Streptophyta</taxon>
        <taxon>Embryophyta</taxon>
        <taxon>Tracheophyta</taxon>
        <taxon>Spermatophyta</taxon>
        <taxon>Magnoliopsida</taxon>
        <taxon>eudicotyledons</taxon>
        <taxon>Gunneridae</taxon>
        <taxon>Pentapetalae</taxon>
        <taxon>rosids</taxon>
        <taxon>fabids</taxon>
        <taxon>Fabales</taxon>
        <taxon>Fabaceae</taxon>
        <taxon>Papilionoideae</taxon>
        <taxon>50 kb inversion clade</taxon>
        <taxon>dalbergioids sensu lato</taxon>
        <taxon>Dalbergieae</taxon>
        <taxon>Pterocarpus clade</taxon>
        <taxon>Arachis</taxon>
    </lineage>
</organism>
<dbReference type="PANTHER" id="PTHR33144">
    <property type="entry name" value="OS10G0409366 PROTEIN-RELATED"/>
    <property type="match status" value="1"/>
</dbReference>
<proteinExistence type="predicted"/>
<reference evidence="2 3" key="1">
    <citation type="submission" date="2019-01" db="EMBL/GenBank/DDBJ databases">
        <title>Sequencing of cultivated peanut Arachis hypogaea provides insights into genome evolution and oil improvement.</title>
        <authorList>
            <person name="Chen X."/>
        </authorList>
    </citation>
    <scope>NUCLEOTIDE SEQUENCE [LARGE SCALE GENOMIC DNA]</scope>
    <source>
        <strain evidence="3">cv. Fuhuasheng</strain>
        <tissue evidence="2">Leaves</tissue>
    </source>
</reference>
<dbReference type="AlphaFoldDB" id="A0A445CE09"/>
<name>A0A445CE09_ARAHY</name>
<feature type="region of interest" description="Disordered" evidence="1">
    <location>
        <begin position="45"/>
        <end position="81"/>
    </location>
</feature>
<dbReference type="EMBL" id="SDMP01000007">
    <property type="protein sequence ID" value="RYR49184.1"/>
    <property type="molecule type" value="Genomic_DNA"/>
</dbReference>
<dbReference type="PANTHER" id="PTHR33144:SF45">
    <property type="entry name" value="TRANSPOSASE TNP1_EN_SPM-LIKE DOMAIN-CONTAINING PROTEIN"/>
    <property type="match status" value="1"/>
</dbReference>
<evidence type="ECO:0000256" key="1">
    <source>
        <dbReference type="SAM" id="MobiDB-lite"/>
    </source>
</evidence>
<accession>A0A445CE09</accession>
<evidence type="ECO:0000313" key="3">
    <source>
        <dbReference type="Proteomes" id="UP000289738"/>
    </source>
</evidence>
<feature type="compositionally biased region" description="Acidic residues" evidence="1">
    <location>
        <begin position="71"/>
        <end position="81"/>
    </location>
</feature>
<keyword evidence="3" id="KW-1185">Reference proteome</keyword>
<evidence type="ECO:0000313" key="2">
    <source>
        <dbReference type="EMBL" id="RYR49184.1"/>
    </source>
</evidence>
<sequence>MPRKPWYNCILDAGTTDNTQNISAQTFEKNTSFCPLRIETRLAPSTQKDAAKASARFTKTKNVAEPAQISSEDEDYDPEADEVESWDDHVDNLYAAEKAVRRGVTRTMNLSIKDAIVLPPGRQIILEFNTEIQAIGQATGLLSRFLGSLGANVQHFPINEESWKTMDNDLKEHAYDTIKSFEENPKRNPSGINAQQWKWFVNYRFKESTKEKKQRRRISRGEMFIVTHKKRDGLYMNDDAHVIGEAIAIIESQDGSLKEISLIDSLAQVLGKEYSGRVRGGNKKKAKRQTMENLVKYIIQQQGDTLPPEIDAQLNSLGSGAQ</sequence>
<comment type="caution">
    <text evidence="2">The sequence shown here is derived from an EMBL/GenBank/DDBJ whole genome shotgun (WGS) entry which is preliminary data.</text>
</comment>
<protein>
    <submittedName>
        <fullName evidence="2">Uncharacterized protein</fullName>
    </submittedName>
</protein>
<gene>
    <name evidence="2" type="ORF">Ahy_A07g035496</name>
</gene>
<dbReference type="Proteomes" id="UP000289738">
    <property type="component" value="Chromosome A07"/>
</dbReference>